<accession>A0A8H3ZSS8</accession>
<gene>
    <name evidence="1" type="ORF">GQ607_006705</name>
</gene>
<name>A0A8H3ZSS8_9PEZI</name>
<evidence type="ECO:0000313" key="1">
    <source>
        <dbReference type="EMBL" id="KAF0326197.1"/>
    </source>
</evidence>
<evidence type="ECO:0000313" key="2">
    <source>
        <dbReference type="Proteomes" id="UP000434172"/>
    </source>
</evidence>
<protein>
    <recommendedName>
        <fullName evidence="3">F-box domain-containing protein</fullName>
    </recommendedName>
</protein>
<dbReference type="InterPro" id="IPR038883">
    <property type="entry name" value="AN11006-like"/>
</dbReference>
<dbReference type="PANTHER" id="PTHR42085">
    <property type="entry name" value="F-BOX DOMAIN-CONTAINING PROTEIN"/>
    <property type="match status" value="1"/>
</dbReference>
<comment type="caution">
    <text evidence="1">The sequence shown here is derived from an EMBL/GenBank/DDBJ whole genome shotgun (WGS) entry which is preliminary data.</text>
</comment>
<dbReference type="AlphaFoldDB" id="A0A8H3ZSS8"/>
<organism evidence="1 2">
    <name type="scientific">Colletotrichum asianum</name>
    <dbReference type="NCBI Taxonomy" id="702518"/>
    <lineage>
        <taxon>Eukaryota</taxon>
        <taxon>Fungi</taxon>
        <taxon>Dikarya</taxon>
        <taxon>Ascomycota</taxon>
        <taxon>Pezizomycotina</taxon>
        <taxon>Sordariomycetes</taxon>
        <taxon>Hypocreomycetidae</taxon>
        <taxon>Glomerellales</taxon>
        <taxon>Glomerellaceae</taxon>
        <taxon>Colletotrichum</taxon>
        <taxon>Colletotrichum gloeosporioides species complex</taxon>
    </lineage>
</organism>
<dbReference type="PANTHER" id="PTHR42085:SF2">
    <property type="entry name" value="F-BOX DOMAIN-CONTAINING PROTEIN"/>
    <property type="match status" value="1"/>
</dbReference>
<dbReference type="OrthoDB" id="62952at2759"/>
<reference evidence="1 2" key="1">
    <citation type="submission" date="2019-12" db="EMBL/GenBank/DDBJ databases">
        <title>A genome sequence resource for the geographically widespread anthracnose pathogen Colletotrichum asianum.</title>
        <authorList>
            <person name="Meng Y."/>
        </authorList>
    </citation>
    <scope>NUCLEOTIDE SEQUENCE [LARGE SCALE GENOMIC DNA]</scope>
    <source>
        <strain evidence="1 2">ICMP 18580</strain>
    </source>
</reference>
<proteinExistence type="predicted"/>
<dbReference type="EMBL" id="WOWK01000032">
    <property type="protein sequence ID" value="KAF0326197.1"/>
    <property type="molecule type" value="Genomic_DNA"/>
</dbReference>
<dbReference type="Proteomes" id="UP000434172">
    <property type="component" value="Unassembled WGS sequence"/>
</dbReference>
<keyword evidence="2" id="KW-1185">Reference proteome</keyword>
<evidence type="ECO:0008006" key="3">
    <source>
        <dbReference type="Google" id="ProtNLM"/>
    </source>
</evidence>
<sequence length="167" mass="20003">MAIYFLIPERWYPSFYESLEETERTAVKKALKKRKELKQIRKKEDQALRRKFRRDERSFRLLELPIELRKRIYELVLVRPGFYRPISTNFADRSERDSRSILFTCKGVYEEAYVIFFSKNRFALASAGPRPIPYRIQAQDLVRTIGAINASLVRHVSLRHDMQPSFR</sequence>